<sequence length="57" mass="6307">SDVANLDAAGQANVDAIRAWRACLGPEPWHQRVYDAIAATRDTVDRIGRHIRRRAGP</sequence>
<organism evidence="1">
    <name type="scientific">marine metagenome</name>
    <dbReference type="NCBI Taxonomy" id="408172"/>
    <lineage>
        <taxon>unclassified sequences</taxon>
        <taxon>metagenomes</taxon>
        <taxon>ecological metagenomes</taxon>
    </lineage>
</organism>
<name>A0A382XBP3_9ZZZZ</name>
<protein>
    <submittedName>
        <fullName evidence="1">Uncharacterized protein</fullName>
    </submittedName>
</protein>
<evidence type="ECO:0000313" key="1">
    <source>
        <dbReference type="EMBL" id="SVD68606.1"/>
    </source>
</evidence>
<gene>
    <name evidence="1" type="ORF">METZ01_LOCUS421460</name>
</gene>
<accession>A0A382XBP3</accession>
<dbReference type="EMBL" id="UINC01166575">
    <property type="protein sequence ID" value="SVD68606.1"/>
    <property type="molecule type" value="Genomic_DNA"/>
</dbReference>
<feature type="non-terminal residue" evidence="1">
    <location>
        <position position="1"/>
    </location>
</feature>
<dbReference type="AlphaFoldDB" id="A0A382XBP3"/>
<reference evidence="1" key="1">
    <citation type="submission" date="2018-05" db="EMBL/GenBank/DDBJ databases">
        <authorList>
            <person name="Lanie J.A."/>
            <person name="Ng W.-L."/>
            <person name="Kazmierczak K.M."/>
            <person name="Andrzejewski T.M."/>
            <person name="Davidsen T.M."/>
            <person name="Wayne K.J."/>
            <person name="Tettelin H."/>
            <person name="Glass J.I."/>
            <person name="Rusch D."/>
            <person name="Podicherti R."/>
            <person name="Tsui H.-C.T."/>
            <person name="Winkler M.E."/>
        </authorList>
    </citation>
    <scope>NUCLEOTIDE SEQUENCE</scope>
</reference>
<proteinExistence type="predicted"/>